<dbReference type="AlphaFoldDB" id="A0A183TYH6"/>
<name>A0A183TYH6_TOXCA</name>
<proteinExistence type="predicted"/>
<sequence>MSQTIDTHGPVQQLLRYRASTGTTISITVTKLSTTIYEIACVFVWGKQSFRFVPNSDDTRISPELVVDLIAAYFRLQEEA</sequence>
<evidence type="ECO:0000313" key="2">
    <source>
        <dbReference type="Proteomes" id="UP000050794"/>
    </source>
</evidence>
<evidence type="ECO:0000313" key="3">
    <source>
        <dbReference type="WBParaSite" id="TCNE_0000129501-mRNA-1"/>
    </source>
</evidence>
<dbReference type="EMBL" id="UYWY01000919">
    <property type="protein sequence ID" value="VDM25894.1"/>
    <property type="molecule type" value="Genomic_DNA"/>
</dbReference>
<reference evidence="1 2" key="2">
    <citation type="submission" date="2018-11" db="EMBL/GenBank/DDBJ databases">
        <authorList>
            <consortium name="Pathogen Informatics"/>
        </authorList>
    </citation>
    <scope>NUCLEOTIDE SEQUENCE [LARGE SCALE GENOMIC DNA]</scope>
</reference>
<accession>A0A183TYH6</accession>
<protein>
    <submittedName>
        <fullName evidence="3">Elongin-C</fullName>
    </submittedName>
</protein>
<reference evidence="3" key="1">
    <citation type="submission" date="2016-06" db="UniProtKB">
        <authorList>
            <consortium name="WormBaseParasite"/>
        </authorList>
    </citation>
    <scope>IDENTIFICATION</scope>
</reference>
<gene>
    <name evidence="1" type="ORF">TCNE_LOCUS1296</name>
</gene>
<keyword evidence="2" id="KW-1185">Reference proteome</keyword>
<dbReference type="Proteomes" id="UP000050794">
    <property type="component" value="Unassembled WGS sequence"/>
</dbReference>
<dbReference type="WBParaSite" id="TCNE_0000129501-mRNA-1">
    <property type="protein sequence ID" value="TCNE_0000129501-mRNA-1"/>
    <property type="gene ID" value="TCNE_0000129501"/>
</dbReference>
<organism evidence="2 3">
    <name type="scientific">Toxocara canis</name>
    <name type="common">Canine roundworm</name>
    <dbReference type="NCBI Taxonomy" id="6265"/>
    <lineage>
        <taxon>Eukaryota</taxon>
        <taxon>Metazoa</taxon>
        <taxon>Ecdysozoa</taxon>
        <taxon>Nematoda</taxon>
        <taxon>Chromadorea</taxon>
        <taxon>Rhabditida</taxon>
        <taxon>Spirurina</taxon>
        <taxon>Ascaridomorpha</taxon>
        <taxon>Ascaridoidea</taxon>
        <taxon>Toxocaridae</taxon>
        <taxon>Toxocara</taxon>
    </lineage>
</organism>
<evidence type="ECO:0000313" key="1">
    <source>
        <dbReference type="EMBL" id="VDM25894.1"/>
    </source>
</evidence>